<gene>
    <name evidence="1" type="ORF">MUB52_02950</name>
</gene>
<proteinExistence type="predicted"/>
<sequence length="79" mass="8906">MAYHSTEFDSGLGRFAHNLFGALRGVLSSIVKTMIVSSSYMGRVRKVQALQAKTDEELAAMNIKRDDIVHVVFHDLYYV</sequence>
<evidence type="ECO:0000313" key="2">
    <source>
        <dbReference type="Proteomes" id="UP001208690"/>
    </source>
</evidence>
<dbReference type="EMBL" id="JALIEB010000002">
    <property type="protein sequence ID" value="MCV3270371.1"/>
    <property type="molecule type" value="Genomic_DNA"/>
</dbReference>
<reference evidence="1 2" key="1">
    <citation type="submission" date="2022-04" db="EMBL/GenBank/DDBJ databases">
        <title>Roseobacter sp. WL0113 is a bacterium isolated from neritic sediment.</title>
        <authorList>
            <person name="Wang L."/>
            <person name="He W."/>
            <person name="Zhang D.-F."/>
        </authorList>
    </citation>
    <scope>NUCLEOTIDE SEQUENCE [LARGE SCALE GENOMIC DNA]</scope>
    <source>
        <strain evidence="1 2">WL0113</strain>
    </source>
</reference>
<protein>
    <recommendedName>
        <fullName evidence="3">DUF1127 domain-containing protein</fullName>
    </recommendedName>
</protein>
<keyword evidence="2" id="KW-1185">Reference proteome</keyword>
<accession>A0ABT3B9Y2</accession>
<evidence type="ECO:0000313" key="1">
    <source>
        <dbReference type="EMBL" id="MCV3270371.1"/>
    </source>
</evidence>
<dbReference type="Proteomes" id="UP001208690">
    <property type="component" value="Unassembled WGS sequence"/>
</dbReference>
<organism evidence="1 2">
    <name type="scientific">Roseobacter sinensis</name>
    <dbReference type="NCBI Taxonomy" id="2931391"/>
    <lineage>
        <taxon>Bacteria</taxon>
        <taxon>Pseudomonadati</taxon>
        <taxon>Pseudomonadota</taxon>
        <taxon>Alphaproteobacteria</taxon>
        <taxon>Rhodobacterales</taxon>
        <taxon>Roseobacteraceae</taxon>
        <taxon>Roseobacter</taxon>
    </lineage>
</organism>
<dbReference type="RefSeq" id="WP_263842705.1">
    <property type="nucleotide sequence ID" value="NZ_JALIEB010000002.1"/>
</dbReference>
<evidence type="ECO:0008006" key="3">
    <source>
        <dbReference type="Google" id="ProtNLM"/>
    </source>
</evidence>
<name>A0ABT3B9Y2_9RHOB</name>
<comment type="caution">
    <text evidence="1">The sequence shown here is derived from an EMBL/GenBank/DDBJ whole genome shotgun (WGS) entry which is preliminary data.</text>
</comment>